<dbReference type="PANTHER" id="PTHR30136">
    <property type="entry name" value="HELIX-TURN-HELIX TRANSCRIPTIONAL REGULATOR, ICLR FAMILY"/>
    <property type="match status" value="1"/>
</dbReference>
<dbReference type="EMBL" id="FOAJ01000008">
    <property type="protein sequence ID" value="SEL45013.1"/>
    <property type="molecule type" value="Genomic_DNA"/>
</dbReference>
<dbReference type="PROSITE" id="PS51078">
    <property type="entry name" value="ICLR_ED"/>
    <property type="match status" value="1"/>
</dbReference>
<dbReference type="SUPFAM" id="SSF46785">
    <property type="entry name" value="Winged helix' DNA-binding domain"/>
    <property type="match status" value="1"/>
</dbReference>
<keyword evidence="7" id="KW-1185">Reference proteome</keyword>
<evidence type="ECO:0000259" key="4">
    <source>
        <dbReference type="PROSITE" id="PS51077"/>
    </source>
</evidence>
<dbReference type="STRING" id="416943.SAMN05445871_4686"/>
<dbReference type="InterPro" id="IPR029016">
    <property type="entry name" value="GAF-like_dom_sf"/>
</dbReference>
<organism evidence="6 7">
    <name type="scientific">Paraburkholderia caballeronis</name>
    <dbReference type="NCBI Taxonomy" id="416943"/>
    <lineage>
        <taxon>Bacteria</taxon>
        <taxon>Pseudomonadati</taxon>
        <taxon>Pseudomonadota</taxon>
        <taxon>Betaproteobacteria</taxon>
        <taxon>Burkholderiales</taxon>
        <taxon>Burkholderiaceae</taxon>
        <taxon>Paraburkholderia</taxon>
    </lineage>
</organism>
<dbReference type="AlphaFoldDB" id="A0A1H7QAM0"/>
<dbReference type="GO" id="GO:0045893">
    <property type="term" value="P:positive regulation of DNA-templated transcription"/>
    <property type="evidence" value="ECO:0007669"/>
    <property type="project" value="InterPro"/>
</dbReference>
<dbReference type="GO" id="GO:0003700">
    <property type="term" value="F:DNA-binding transcription factor activity"/>
    <property type="evidence" value="ECO:0007669"/>
    <property type="project" value="TreeGrafter"/>
</dbReference>
<evidence type="ECO:0000256" key="3">
    <source>
        <dbReference type="ARBA" id="ARBA00023163"/>
    </source>
</evidence>
<dbReference type="NCBIfam" id="TIGR02431">
    <property type="entry name" value="pcaR_pcaU"/>
    <property type="match status" value="1"/>
</dbReference>
<proteinExistence type="predicted"/>
<dbReference type="GO" id="GO:0003677">
    <property type="term" value="F:DNA binding"/>
    <property type="evidence" value="ECO:0007669"/>
    <property type="project" value="UniProtKB-KW"/>
</dbReference>
<dbReference type="SMART" id="SM00346">
    <property type="entry name" value="HTH_ICLR"/>
    <property type="match status" value="1"/>
</dbReference>
<dbReference type="GO" id="GO:0045892">
    <property type="term" value="P:negative regulation of DNA-templated transcription"/>
    <property type="evidence" value="ECO:0007669"/>
    <property type="project" value="TreeGrafter"/>
</dbReference>
<dbReference type="Pfam" id="PF09339">
    <property type="entry name" value="HTH_IclR"/>
    <property type="match status" value="1"/>
</dbReference>
<dbReference type="Gene3D" id="1.10.10.10">
    <property type="entry name" value="Winged helix-like DNA-binding domain superfamily/Winged helix DNA-binding domain"/>
    <property type="match status" value="1"/>
</dbReference>
<dbReference type="Pfam" id="PF01614">
    <property type="entry name" value="IclR_C"/>
    <property type="match status" value="1"/>
</dbReference>
<dbReference type="RefSeq" id="WP_090549408.1">
    <property type="nucleotide sequence ID" value="NZ_FNSR01000002.1"/>
</dbReference>
<sequence length="262" mass="28667">MDTNDDDRNDERSTERDFIGALEKGLAVIEAFNASDAALTAAAVATKTGLTRAGARRYLLTLAKLGYADFDGKFFRLTPRILRLGYAYLSGASLTKLAQPILEMIGERMNEVASLTLLDGDEVVFVGRSAATRIASVSIGIGTRLPAYCTASGRVLLMHRTDVQIRKYLDNVKIIGYTEKTVTDPGALLGEFQRSRQDRYSVIDEEYEIGLRSIAVPVLNARNQLVCALTVSVHSSRMTPEQMVEEILPVLESGARTLASML</sequence>
<reference evidence="7" key="1">
    <citation type="submission" date="2016-10" db="EMBL/GenBank/DDBJ databases">
        <authorList>
            <person name="Varghese N."/>
            <person name="Submissions S."/>
        </authorList>
    </citation>
    <scope>NUCLEOTIDE SEQUENCE [LARGE SCALE GENOMIC DNA]</scope>
    <source>
        <strain evidence="7">LMG 26416</strain>
    </source>
</reference>
<dbReference type="OrthoDB" id="9807558at2"/>
<accession>A0A1H7QAM0</accession>
<feature type="domain" description="HTH iclR-type" evidence="4">
    <location>
        <begin position="19"/>
        <end position="79"/>
    </location>
</feature>
<protein>
    <submittedName>
        <fullName evidence="6">Transcriptional regulator, IclR family</fullName>
    </submittedName>
</protein>
<name>A0A1H7QAM0_9BURK</name>
<dbReference type="InterPro" id="IPR012794">
    <property type="entry name" value="PcaR_PcaU"/>
</dbReference>
<dbReference type="GO" id="GO:0046278">
    <property type="term" value="P:3,4-dihydroxybenzoate metabolic process"/>
    <property type="evidence" value="ECO:0007669"/>
    <property type="project" value="InterPro"/>
</dbReference>
<dbReference type="InterPro" id="IPR005471">
    <property type="entry name" value="Tscrpt_reg_IclR_N"/>
</dbReference>
<dbReference type="InterPro" id="IPR014757">
    <property type="entry name" value="Tscrpt_reg_IclR_C"/>
</dbReference>
<dbReference type="PROSITE" id="PS51077">
    <property type="entry name" value="HTH_ICLR"/>
    <property type="match status" value="1"/>
</dbReference>
<dbReference type="Gene3D" id="3.30.450.40">
    <property type="match status" value="1"/>
</dbReference>
<dbReference type="SUPFAM" id="SSF55781">
    <property type="entry name" value="GAF domain-like"/>
    <property type="match status" value="1"/>
</dbReference>
<keyword evidence="3" id="KW-0804">Transcription</keyword>
<evidence type="ECO:0000313" key="7">
    <source>
        <dbReference type="Proteomes" id="UP000199120"/>
    </source>
</evidence>
<evidence type="ECO:0000259" key="5">
    <source>
        <dbReference type="PROSITE" id="PS51078"/>
    </source>
</evidence>
<evidence type="ECO:0000313" key="6">
    <source>
        <dbReference type="EMBL" id="SEL45013.1"/>
    </source>
</evidence>
<dbReference type="InterPro" id="IPR050707">
    <property type="entry name" value="HTH_MetabolicPath_Reg"/>
</dbReference>
<dbReference type="PANTHER" id="PTHR30136:SF34">
    <property type="entry name" value="TRANSCRIPTIONAL REGULATOR"/>
    <property type="match status" value="1"/>
</dbReference>
<evidence type="ECO:0000256" key="1">
    <source>
        <dbReference type="ARBA" id="ARBA00023015"/>
    </source>
</evidence>
<dbReference type="InterPro" id="IPR036390">
    <property type="entry name" value="WH_DNA-bd_sf"/>
</dbReference>
<dbReference type="InterPro" id="IPR036388">
    <property type="entry name" value="WH-like_DNA-bd_sf"/>
</dbReference>
<keyword evidence="1" id="KW-0805">Transcription regulation</keyword>
<evidence type="ECO:0000256" key="2">
    <source>
        <dbReference type="ARBA" id="ARBA00023125"/>
    </source>
</evidence>
<gene>
    <name evidence="6" type="ORF">SAMN05192542_10810</name>
</gene>
<keyword evidence="2" id="KW-0238">DNA-binding</keyword>
<dbReference type="Proteomes" id="UP000199120">
    <property type="component" value="Unassembled WGS sequence"/>
</dbReference>
<feature type="domain" description="IclR-ED" evidence="5">
    <location>
        <begin position="80"/>
        <end position="262"/>
    </location>
</feature>